<dbReference type="InterPro" id="IPR008969">
    <property type="entry name" value="CarboxyPept-like_regulatory"/>
</dbReference>
<name>A0ABR8JYD8_9BACT</name>
<gene>
    <name evidence="12" type="ORF">IC234_18755</name>
</gene>
<dbReference type="EMBL" id="JACXAC010000006">
    <property type="protein sequence ID" value="MBD2724175.1"/>
    <property type="molecule type" value="Genomic_DNA"/>
</dbReference>
<dbReference type="Proteomes" id="UP000606003">
    <property type="component" value="Unassembled WGS sequence"/>
</dbReference>
<dbReference type="SUPFAM" id="SSF74653">
    <property type="entry name" value="TolA/TonB C-terminal domain"/>
    <property type="match status" value="1"/>
</dbReference>
<dbReference type="InterPro" id="IPR051045">
    <property type="entry name" value="TonB-dependent_transducer"/>
</dbReference>
<evidence type="ECO:0000256" key="4">
    <source>
        <dbReference type="ARBA" id="ARBA00022475"/>
    </source>
</evidence>
<keyword evidence="7" id="KW-0653">Protein transport</keyword>
<keyword evidence="10" id="KW-0732">Signal</keyword>
<evidence type="ECO:0000256" key="3">
    <source>
        <dbReference type="ARBA" id="ARBA00022448"/>
    </source>
</evidence>
<comment type="caution">
    <text evidence="12">The sequence shown here is derived from an EMBL/GenBank/DDBJ whole genome shotgun (WGS) entry which is preliminary data.</text>
</comment>
<evidence type="ECO:0000256" key="8">
    <source>
        <dbReference type="ARBA" id="ARBA00022989"/>
    </source>
</evidence>
<dbReference type="Gene3D" id="2.60.40.1120">
    <property type="entry name" value="Carboxypeptidase-like, regulatory domain"/>
    <property type="match status" value="1"/>
</dbReference>
<evidence type="ECO:0000256" key="5">
    <source>
        <dbReference type="ARBA" id="ARBA00022519"/>
    </source>
</evidence>
<keyword evidence="13" id="KW-1185">Reference proteome</keyword>
<keyword evidence="6" id="KW-0812">Transmembrane</keyword>
<keyword evidence="4" id="KW-1003">Cell membrane</keyword>
<dbReference type="PANTHER" id="PTHR33446">
    <property type="entry name" value="PROTEIN TONB-RELATED"/>
    <property type="match status" value="1"/>
</dbReference>
<evidence type="ECO:0000313" key="13">
    <source>
        <dbReference type="Proteomes" id="UP000606003"/>
    </source>
</evidence>
<evidence type="ECO:0000313" key="12">
    <source>
        <dbReference type="EMBL" id="MBD2724175.1"/>
    </source>
</evidence>
<keyword evidence="3" id="KW-0813">Transport</keyword>
<keyword evidence="9" id="KW-0472">Membrane</keyword>
<evidence type="ECO:0000256" key="2">
    <source>
        <dbReference type="ARBA" id="ARBA00006555"/>
    </source>
</evidence>
<dbReference type="InterPro" id="IPR006260">
    <property type="entry name" value="TonB/TolA_C"/>
</dbReference>
<dbReference type="InterPro" id="IPR037682">
    <property type="entry name" value="TonB_C"/>
</dbReference>
<evidence type="ECO:0000256" key="10">
    <source>
        <dbReference type="SAM" id="SignalP"/>
    </source>
</evidence>
<evidence type="ECO:0000256" key="9">
    <source>
        <dbReference type="ARBA" id="ARBA00023136"/>
    </source>
</evidence>
<dbReference type="Gene3D" id="3.30.1150.10">
    <property type="match status" value="1"/>
</dbReference>
<evidence type="ECO:0000256" key="6">
    <source>
        <dbReference type="ARBA" id="ARBA00022692"/>
    </source>
</evidence>
<dbReference type="NCBIfam" id="TIGR01352">
    <property type="entry name" value="tonB_Cterm"/>
    <property type="match status" value="1"/>
</dbReference>
<dbReference type="SUPFAM" id="SSF49464">
    <property type="entry name" value="Carboxypeptidase regulatory domain-like"/>
    <property type="match status" value="1"/>
</dbReference>
<sequence length="238" mass="25252">MMFITTLFMFGQVLMARPQLALAHSAETSAHVSTPAATISGHVVTDAETPLPGVVVTVQGTPHVTSTNATGDFLLPLTDTKSVLVFKCQGYRDQTVAVSATQPLTVKMYALSRAATPGSSAASGAETGGKSEVLTYSEVPPTFPGGDAAYRKFVSQNAHYPETALAKGLSGTVFVSFVVDEEGRITDAQVVRGCGNGFDEEALRVIRLMPWWNPGRVAGDAVRVSKTMAVPFVFRERP</sequence>
<organism evidence="12 13">
    <name type="scientific">Hymenobacter armeniacus</name>
    <dbReference type="NCBI Taxonomy" id="2771358"/>
    <lineage>
        <taxon>Bacteria</taxon>
        <taxon>Pseudomonadati</taxon>
        <taxon>Bacteroidota</taxon>
        <taxon>Cytophagia</taxon>
        <taxon>Cytophagales</taxon>
        <taxon>Hymenobacteraceae</taxon>
        <taxon>Hymenobacter</taxon>
    </lineage>
</organism>
<comment type="similarity">
    <text evidence="2">Belongs to the TonB family.</text>
</comment>
<dbReference type="Pfam" id="PF03544">
    <property type="entry name" value="TonB_C"/>
    <property type="match status" value="1"/>
</dbReference>
<feature type="signal peptide" evidence="10">
    <location>
        <begin position="1"/>
        <end position="23"/>
    </location>
</feature>
<comment type="subcellular location">
    <subcellularLocation>
        <location evidence="1">Cell inner membrane</location>
        <topology evidence="1">Single-pass membrane protein</topology>
        <orientation evidence="1">Periplasmic side</orientation>
    </subcellularLocation>
</comment>
<keyword evidence="5" id="KW-0997">Cell inner membrane</keyword>
<feature type="chain" id="PRO_5046383596" evidence="10">
    <location>
        <begin position="24"/>
        <end position="238"/>
    </location>
</feature>
<dbReference type="RefSeq" id="WP_190927680.1">
    <property type="nucleotide sequence ID" value="NZ_JACXAC010000006.1"/>
</dbReference>
<protein>
    <submittedName>
        <fullName evidence="12">TonB family protein</fullName>
    </submittedName>
</protein>
<evidence type="ECO:0000256" key="7">
    <source>
        <dbReference type="ARBA" id="ARBA00022927"/>
    </source>
</evidence>
<proteinExistence type="inferred from homology"/>
<feature type="domain" description="TonB C-terminal" evidence="11">
    <location>
        <begin position="145"/>
        <end position="238"/>
    </location>
</feature>
<dbReference type="PROSITE" id="PS52015">
    <property type="entry name" value="TONB_CTD"/>
    <property type="match status" value="1"/>
</dbReference>
<accession>A0ABR8JYD8</accession>
<dbReference type="Pfam" id="PF13715">
    <property type="entry name" value="CarbopepD_reg_2"/>
    <property type="match status" value="1"/>
</dbReference>
<evidence type="ECO:0000256" key="1">
    <source>
        <dbReference type="ARBA" id="ARBA00004383"/>
    </source>
</evidence>
<keyword evidence="8" id="KW-1133">Transmembrane helix</keyword>
<dbReference type="PANTHER" id="PTHR33446:SF2">
    <property type="entry name" value="PROTEIN TONB"/>
    <property type="match status" value="1"/>
</dbReference>
<dbReference type="InterPro" id="IPR003538">
    <property type="entry name" value="TonB"/>
</dbReference>
<reference evidence="12 13" key="1">
    <citation type="submission" date="2020-09" db="EMBL/GenBank/DDBJ databases">
        <authorList>
            <person name="Kim M.K."/>
        </authorList>
    </citation>
    <scope>NUCLEOTIDE SEQUENCE [LARGE SCALE GENOMIC DNA]</scope>
    <source>
        <strain evidence="12 13">BT189</strain>
    </source>
</reference>
<evidence type="ECO:0000259" key="11">
    <source>
        <dbReference type="PROSITE" id="PS52015"/>
    </source>
</evidence>
<dbReference type="PRINTS" id="PR01374">
    <property type="entry name" value="TONBPROTEIN"/>
</dbReference>